<evidence type="ECO:0000256" key="1">
    <source>
        <dbReference type="SAM" id="MobiDB-lite"/>
    </source>
</evidence>
<feature type="region of interest" description="Disordered" evidence="1">
    <location>
        <begin position="117"/>
        <end position="142"/>
    </location>
</feature>
<name>A0A914YWI2_9BILA</name>
<dbReference type="AlphaFoldDB" id="A0A914YWI2"/>
<feature type="compositionally biased region" description="Low complexity" evidence="1">
    <location>
        <begin position="119"/>
        <end position="136"/>
    </location>
</feature>
<accession>A0A914YWI2</accession>
<keyword evidence="3" id="KW-1185">Reference proteome</keyword>
<keyword evidence="2" id="KW-0732">Signal</keyword>
<feature type="signal peptide" evidence="2">
    <location>
        <begin position="1"/>
        <end position="16"/>
    </location>
</feature>
<evidence type="ECO:0000256" key="2">
    <source>
        <dbReference type="SAM" id="SignalP"/>
    </source>
</evidence>
<feature type="region of interest" description="Disordered" evidence="1">
    <location>
        <begin position="25"/>
        <end position="82"/>
    </location>
</feature>
<dbReference type="Proteomes" id="UP000887577">
    <property type="component" value="Unplaced"/>
</dbReference>
<sequence length="142" mass="16732">MKYIILLFVFVLAVGGNPALMTSNTYPGSSSSGQYQYQNQYPNQQQQQGYPNQQQQGYPNQQQQGYPNQQQQQGYYRRPVYRDGMITPVNYTPYLRTRNVNPQEQEMRILPYPSQYTAQNRNNNMQNQDMNKQNSNPRPDNY</sequence>
<evidence type="ECO:0000313" key="3">
    <source>
        <dbReference type="Proteomes" id="UP000887577"/>
    </source>
</evidence>
<organism evidence="3 4">
    <name type="scientific">Panagrolaimus superbus</name>
    <dbReference type="NCBI Taxonomy" id="310955"/>
    <lineage>
        <taxon>Eukaryota</taxon>
        <taxon>Metazoa</taxon>
        <taxon>Ecdysozoa</taxon>
        <taxon>Nematoda</taxon>
        <taxon>Chromadorea</taxon>
        <taxon>Rhabditida</taxon>
        <taxon>Tylenchina</taxon>
        <taxon>Panagrolaimomorpha</taxon>
        <taxon>Panagrolaimoidea</taxon>
        <taxon>Panagrolaimidae</taxon>
        <taxon>Panagrolaimus</taxon>
    </lineage>
</organism>
<evidence type="ECO:0000313" key="4">
    <source>
        <dbReference type="WBParaSite" id="PSU_v2.g2440.t1"/>
    </source>
</evidence>
<proteinExistence type="predicted"/>
<feature type="compositionally biased region" description="Low complexity" evidence="1">
    <location>
        <begin position="33"/>
        <end position="76"/>
    </location>
</feature>
<feature type="chain" id="PRO_5037134022" evidence="2">
    <location>
        <begin position="17"/>
        <end position="142"/>
    </location>
</feature>
<dbReference type="WBParaSite" id="PSU_v2.g2440.t1">
    <property type="protein sequence ID" value="PSU_v2.g2440.t1"/>
    <property type="gene ID" value="PSU_v2.g2440"/>
</dbReference>
<protein>
    <submittedName>
        <fullName evidence="4">Uncharacterized protein</fullName>
    </submittedName>
</protein>
<reference evidence="4" key="1">
    <citation type="submission" date="2022-11" db="UniProtKB">
        <authorList>
            <consortium name="WormBaseParasite"/>
        </authorList>
    </citation>
    <scope>IDENTIFICATION</scope>
</reference>